<reference evidence="1 2" key="1">
    <citation type="submission" date="2015-04" db="EMBL/GenBank/DDBJ databases">
        <title>Complete genome sequence of Schizopora paradoxa KUC8140, a cosmopolitan wood degrader in East Asia.</title>
        <authorList>
            <consortium name="DOE Joint Genome Institute"/>
            <person name="Min B."/>
            <person name="Park H."/>
            <person name="Jang Y."/>
            <person name="Kim J.-J."/>
            <person name="Kim K.H."/>
            <person name="Pangilinan J."/>
            <person name="Lipzen A."/>
            <person name="Riley R."/>
            <person name="Grigoriev I.V."/>
            <person name="Spatafora J.W."/>
            <person name="Choi I.-G."/>
        </authorList>
    </citation>
    <scope>NUCLEOTIDE SEQUENCE [LARGE SCALE GENOMIC DNA]</scope>
    <source>
        <strain evidence="1 2">KUC8140</strain>
    </source>
</reference>
<protein>
    <submittedName>
        <fullName evidence="1">Uncharacterized protein</fullName>
    </submittedName>
</protein>
<dbReference type="AlphaFoldDB" id="A0A0H2RX17"/>
<evidence type="ECO:0000313" key="1">
    <source>
        <dbReference type="EMBL" id="KLO09361.1"/>
    </source>
</evidence>
<sequence length="150" mass="16516">MPRWNVDDARGNSPRCGTTDFRLLACVYMITSFDGHRGFKLKHELSVQLVKCPIPAATLQLLSSSNGINAIHESRTQSSSPPSLKRESHASVVHNGRVPKDRAAFLEHVWVGGWLTLPTSAAFASYATRLLHLSDLKRNRSGSNHEVAIS</sequence>
<proteinExistence type="predicted"/>
<dbReference type="EMBL" id="KQ086058">
    <property type="protein sequence ID" value="KLO09361.1"/>
    <property type="molecule type" value="Genomic_DNA"/>
</dbReference>
<accession>A0A0H2RX17</accession>
<evidence type="ECO:0000313" key="2">
    <source>
        <dbReference type="Proteomes" id="UP000053477"/>
    </source>
</evidence>
<gene>
    <name evidence="1" type="ORF">SCHPADRAFT_943701</name>
</gene>
<dbReference type="Proteomes" id="UP000053477">
    <property type="component" value="Unassembled WGS sequence"/>
</dbReference>
<dbReference type="InParanoid" id="A0A0H2RX17"/>
<organism evidence="1 2">
    <name type="scientific">Schizopora paradoxa</name>
    <dbReference type="NCBI Taxonomy" id="27342"/>
    <lineage>
        <taxon>Eukaryota</taxon>
        <taxon>Fungi</taxon>
        <taxon>Dikarya</taxon>
        <taxon>Basidiomycota</taxon>
        <taxon>Agaricomycotina</taxon>
        <taxon>Agaricomycetes</taxon>
        <taxon>Hymenochaetales</taxon>
        <taxon>Schizoporaceae</taxon>
        <taxon>Schizopora</taxon>
    </lineage>
</organism>
<keyword evidence="2" id="KW-1185">Reference proteome</keyword>
<name>A0A0H2RX17_9AGAM</name>